<dbReference type="NCBIfam" id="TIGR03761">
    <property type="entry name" value="ICE_PFL4669"/>
    <property type="match status" value="1"/>
</dbReference>
<evidence type="ECO:0000313" key="1">
    <source>
        <dbReference type="EMBL" id="ECT2674470.1"/>
    </source>
</evidence>
<sequence>MEQNKHSQQLLQAGPLKSTLTLKLHTSYAIRLWEGRVVPNSQNDGDEKKRKWMIPSLPMFISRAGHITDDAKKGYLYAEMWLYQLEQALEQGTRTIQKLLSEVEQQLVQLPAVAVISDISSTSPVDLAIFSKSPVGYKCVWLLVGVDQLALRVLQGEHYGFISRQQRDKVLKLAGYQVRHVTGMAVNYRKYELTRHNLDLNSETYQQASRYLGEIDPDIISGRKRASFLPSLKK</sequence>
<comment type="caution">
    <text evidence="1">The sequence shown here is derived from an EMBL/GenBank/DDBJ whole genome shotgun (WGS) entry which is preliminary data.</text>
</comment>
<dbReference type="GeneID" id="6801859"/>
<accession>A0A600CEQ8</accession>
<dbReference type="RefSeq" id="WP_000437242.1">
    <property type="nucleotide sequence ID" value="NZ_MXBH01000002.1"/>
</dbReference>
<dbReference type="EMBL" id="AAKMFO010000042">
    <property type="protein sequence ID" value="ECT2674470.1"/>
    <property type="molecule type" value="Genomic_DNA"/>
</dbReference>
<reference evidence="1" key="1">
    <citation type="submission" date="2018-08" db="EMBL/GenBank/DDBJ databases">
        <authorList>
            <consortium name="GenomeTrakr network: Whole genome sequencing for foodborne pathogen traceback"/>
        </authorList>
    </citation>
    <scope>NUCLEOTIDE SEQUENCE</scope>
    <source>
        <strain evidence="1">FSIS11812566</strain>
    </source>
</reference>
<dbReference type="InterPro" id="IPR014996">
    <property type="entry name" value="AcaB"/>
</dbReference>
<protein>
    <submittedName>
        <fullName evidence="1">TIGR03761 family integrating conjugative element protein</fullName>
    </submittedName>
</protein>
<proteinExistence type="predicted"/>
<dbReference type="AlphaFoldDB" id="A0A600CEQ8"/>
<dbReference type="Pfam" id="PF08900">
    <property type="entry name" value="AcaB"/>
    <property type="match status" value="1"/>
</dbReference>
<organism evidence="1">
    <name type="scientific">Salmonella enteritidis</name>
    <dbReference type="NCBI Taxonomy" id="149539"/>
    <lineage>
        <taxon>Bacteria</taxon>
        <taxon>Pseudomonadati</taxon>
        <taxon>Pseudomonadota</taxon>
        <taxon>Gammaproteobacteria</taxon>
        <taxon>Enterobacterales</taxon>
        <taxon>Enterobacteriaceae</taxon>
        <taxon>Salmonella</taxon>
    </lineage>
</organism>
<name>A0A600CEQ8_SALEN</name>
<gene>
    <name evidence="1" type="ORF">DYT79_18445</name>
</gene>